<dbReference type="Proteomes" id="UP000199297">
    <property type="component" value="Unassembled WGS sequence"/>
</dbReference>
<dbReference type="OrthoDB" id="7495471at2"/>
<name>A0A1H7K3U0_9GAMM</name>
<dbReference type="GO" id="GO:0051213">
    <property type="term" value="F:dioxygenase activity"/>
    <property type="evidence" value="ECO:0007669"/>
    <property type="project" value="UniProtKB-KW"/>
</dbReference>
<dbReference type="Gene3D" id="3.10.180.10">
    <property type="entry name" value="2,3-Dihydroxybiphenyl 1,2-Dioxygenase, domain 1"/>
    <property type="match status" value="2"/>
</dbReference>
<dbReference type="Pfam" id="PF00903">
    <property type="entry name" value="Glyoxalase"/>
    <property type="match status" value="1"/>
</dbReference>
<keyword evidence="2" id="KW-0560">Oxidoreductase</keyword>
<dbReference type="AlphaFoldDB" id="A0A1H7K3U0"/>
<dbReference type="SUPFAM" id="SSF54593">
    <property type="entry name" value="Glyoxalase/Bleomycin resistance protein/Dihydroxybiphenyl dioxygenase"/>
    <property type="match status" value="2"/>
</dbReference>
<reference evidence="3" key="1">
    <citation type="submission" date="2016-10" db="EMBL/GenBank/DDBJ databases">
        <authorList>
            <person name="Varghese N."/>
            <person name="Submissions S."/>
        </authorList>
    </citation>
    <scope>NUCLEOTIDE SEQUENCE [LARGE SCALE GENOMIC DNA]</scope>
    <source>
        <strain evidence="3">CGMCC 1.9127</strain>
    </source>
</reference>
<proteinExistence type="predicted"/>
<dbReference type="RefSeq" id="WP_085284306.1">
    <property type="nucleotide sequence ID" value="NZ_FOBI01000003.1"/>
</dbReference>
<evidence type="ECO:0000313" key="2">
    <source>
        <dbReference type="EMBL" id="SEK81533.1"/>
    </source>
</evidence>
<organism evidence="2 3">
    <name type="scientific">Colwellia chukchiensis</name>
    <dbReference type="NCBI Taxonomy" id="641665"/>
    <lineage>
        <taxon>Bacteria</taxon>
        <taxon>Pseudomonadati</taxon>
        <taxon>Pseudomonadota</taxon>
        <taxon>Gammaproteobacteria</taxon>
        <taxon>Alteromonadales</taxon>
        <taxon>Colwelliaceae</taxon>
        <taxon>Colwellia</taxon>
    </lineage>
</organism>
<feature type="domain" description="VOC" evidence="1">
    <location>
        <begin position="11"/>
        <end position="155"/>
    </location>
</feature>
<dbReference type="PROSITE" id="PS51819">
    <property type="entry name" value="VOC"/>
    <property type="match status" value="1"/>
</dbReference>
<sequence>MKEQKDFSIKGFSEAVFVVNDLQKSKAFYCEVIGWEEVVEESNTSAFNAFWQIENNATVTTCLLQAPASTTGAIRLVEISGIEHSYIRANSQIWDVGGIYDVNTRVKNVHKLARKLHEHHWFGVNEPVEMQFGPFKVYEWLAKSHDGITHALIERLEPALDNDQQTALFSALINASMIIKDHQSELDFFTKILGFEALIHQEDTFDSAKSNVFGMPFELVASTPHVLTLLSADGTRDGTIELASFPELTGNDFSANAAPYNLGITSLRFPIKGMTAFLQHLNAHDIDYIAGGEVELKPYGVVTLIAINSPSGNRFEFFELTDK</sequence>
<evidence type="ECO:0000259" key="1">
    <source>
        <dbReference type="PROSITE" id="PS51819"/>
    </source>
</evidence>
<dbReference type="InterPro" id="IPR004360">
    <property type="entry name" value="Glyas_Fos-R_dOase_dom"/>
</dbReference>
<dbReference type="InterPro" id="IPR037523">
    <property type="entry name" value="VOC_core"/>
</dbReference>
<protein>
    <submittedName>
        <fullName evidence="2">Glyoxalase/Bleomycin resistance protein/Dioxygenase superfamily protein</fullName>
    </submittedName>
</protein>
<keyword evidence="3" id="KW-1185">Reference proteome</keyword>
<keyword evidence="2" id="KW-0223">Dioxygenase</keyword>
<dbReference type="InterPro" id="IPR029068">
    <property type="entry name" value="Glyas_Bleomycin-R_OHBP_Dase"/>
</dbReference>
<gene>
    <name evidence="2" type="ORF">SAMN05216262_10313</name>
</gene>
<evidence type="ECO:0000313" key="3">
    <source>
        <dbReference type="Proteomes" id="UP000199297"/>
    </source>
</evidence>
<accession>A0A1H7K3U0</accession>
<dbReference type="EMBL" id="FOBI01000003">
    <property type="protein sequence ID" value="SEK81533.1"/>
    <property type="molecule type" value="Genomic_DNA"/>
</dbReference>